<comment type="caution">
    <text evidence="2">The sequence shown here is derived from an EMBL/GenBank/DDBJ whole genome shotgun (WGS) entry which is preliminary data.</text>
</comment>
<dbReference type="Pfam" id="PF11249">
    <property type="entry name" value="DUF3047"/>
    <property type="match status" value="1"/>
</dbReference>
<accession>A0A3A4R385</accession>
<keyword evidence="1" id="KW-0732">Signal</keyword>
<gene>
    <name evidence="2" type="ORF">C4541_06095</name>
</gene>
<sequence length="226" mass="25913">MTKIMLFMSVALSWQLVFSGTNMSTPKSPDIILRFGNTLEDILKNWKLKPLVGKDEYGVIRRENGNILHILSNQSASILFKKVDFSVYEYPIIRWQWQVNEFPKYAESSSEYTIDDYAARICVAFPAWTIRSTKFLVYVWDDRTDEIGVVKPSSFSDNCKIIVVEGGKQNQGQWVTEERNIIEDYIRVFGSEPKKAAAGIGVMSDSDDTKSSTDAYYHNIYLKSEI</sequence>
<evidence type="ECO:0000256" key="1">
    <source>
        <dbReference type="SAM" id="SignalP"/>
    </source>
</evidence>
<protein>
    <submittedName>
        <fullName evidence="2">DUF3047 domain-containing protein</fullName>
    </submittedName>
</protein>
<evidence type="ECO:0000313" key="3">
    <source>
        <dbReference type="Proteomes" id="UP000266426"/>
    </source>
</evidence>
<dbReference type="EMBL" id="QZJZ01000049">
    <property type="protein sequence ID" value="RJP59429.1"/>
    <property type="molecule type" value="Genomic_DNA"/>
</dbReference>
<organism evidence="2 3">
    <name type="scientific">Candidatus Auribacter fodinae</name>
    <dbReference type="NCBI Taxonomy" id="2093366"/>
    <lineage>
        <taxon>Bacteria</taxon>
        <taxon>Pseudomonadati</taxon>
        <taxon>Candidatus Auribacterota</taxon>
        <taxon>Candidatus Auribacteria</taxon>
        <taxon>Candidatus Auribacterales</taxon>
        <taxon>Candidatus Auribacteraceae</taxon>
        <taxon>Candidatus Auribacter</taxon>
    </lineage>
</organism>
<feature type="chain" id="PRO_5017480122" evidence="1">
    <location>
        <begin position="20"/>
        <end position="226"/>
    </location>
</feature>
<feature type="signal peptide" evidence="1">
    <location>
        <begin position="1"/>
        <end position="19"/>
    </location>
</feature>
<evidence type="ECO:0000313" key="2">
    <source>
        <dbReference type="EMBL" id="RJP59429.1"/>
    </source>
</evidence>
<proteinExistence type="predicted"/>
<dbReference type="InterPro" id="IPR021409">
    <property type="entry name" value="DUF3047"/>
</dbReference>
<dbReference type="Proteomes" id="UP000266426">
    <property type="component" value="Unassembled WGS sequence"/>
</dbReference>
<dbReference type="AlphaFoldDB" id="A0A3A4R385"/>
<reference evidence="2 3" key="1">
    <citation type="journal article" date="2017" name="ISME J.">
        <title>Energy and carbon metabolisms in a deep terrestrial subsurface fluid microbial community.</title>
        <authorList>
            <person name="Momper L."/>
            <person name="Jungbluth S.P."/>
            <person name="Lee M.D."/>
            <person name="Amend J.P."/>
        </authorList>
    </citation>
    <scope>NUCLEOTIDE SEQUENCE [LARGE SCALE GENOMIC DNA]</scope>
    <source>
        <strain evidence="2">SURF_26</strain>
    </source>
</reference>
<name>A0A3A4R385_9BACT</name>